<evidence type="ECO:0000259" key="1">
    <source>
        <dbReference type="Pfam" id="PF01323"/>
    </source>
</evidence>
<dbReference type="PANTHER" id="PTHR13887:SF41">
    <property type="entry name" value="THIOREDOXIN SUPERFAMILY PROTEIN"/>
    <property type="match status" value="1"/>
</dbReference>
<reference evidence="2" key="1">
    <citation type="journal article" date="2023" name="PLoS Negl. Trop. Dis.">
        <title>A genome sequence for Biomphalaria pfeifferi, the major vector snail for the human-infecting parasite Schistosoma mansoni.</title>
        <authorList>
            <person name="Bu L."/>
            <person name="Lu L."/>
            <person name="Laidemitt M.R."/>
            <person name="Zhang S.M."/>
            <person name="Mutuku M."/>
            <person name="Mkoji G."/>
            <person name="Steinauer M."/>
            <person name="Loker E.S."/>
        </authorList>
    </citation>
    <scope>NUCLEOTIDE SEQUENCE</scope>
    <source>
        <strain evidence="2">KasaAsao</strain>
    </source>
</reference>
<proteinExistence type="predicted"/>
<name>A0AAD8BI97_BIOPF</name>
<evidence type="ECO:0000313" key="3">
    <source>
        <dbReference type="Proteomes" id="UP001233172"/>
    </source>
</evidence>
<accession>A0AAD8BI97</accession>
<comment type="caution">
    <text evidence="2">The sequence shown here is derived from an EMBL/GenBank/DDBJ whole genome shotgun (WGS) entry which is preliminary data.</text>
</comment>
<dbReference type="InterPro" id="IPR001853">
    <property type="entry name" value="DSBA-like_thioredoxin_dom"/>
</dbReference>
<dbReference type="Proteomes" id="UP001233172">
    <property type="component" value="Unassembled WGS sequence"/>
</dbReference>
<dbReference type="Pfam" id="PF01323">
    <property type="entry name" value="DSBA"/>
    <property type="match status" value="1"/>
</dbReference>
<dbReference type="InterPro" id="IPR036249">
    <property type="entry name" value="Thioredoxin-like_sf"/>
</dbReference>
<dbReference type="SUPFAM" id="SSF52833">
    <property type="entry name" value="Thioredoxin-like"/>
    <property type="match status" value="1"/>
</dbReference>
<dbReference type="EMBL" id="JASAOG010000077">
    <property type="protein sequence ID" value="KAK0054488.1"/>
    <property type="molecule type" value="Genomic_DNA"/>
</dbReference>
<dbReference type="AlphaFoldDB" id="A0AAD8BI97"/>
<protein>
    <recommendedName>
        <fullName evidence="1">DSBA-like thioredoxin domain-containing protein</fullName>
    </recommendedName>
</protein>
<dbReference type="GO" id="GO:0016491">
    <property type="term" value="F:oxidoreductase activity"/>
    <property type="evidence" value="ECO:0007669"/>
    <property type="project" value="InterPro"/>
</dbReference>
<organism evidence="2 3">
    <name type="scientific">Biomphalaria pfeifferi</name>
    <name type="common">Bloodfluke planorb</name>
    <name type="synonym">Freshwater snail</name>
    <dbReference type="NCBI Taxonomy" id="112525"/>
    <lineage>
        <taxon>Eukaryota</taxon>
        <taxon>Metazoa</taxon>
        <taxon>Spiralia</taxon>
        <taxon>Lophotrochozoa</taxon>
        <taxon>Mollusca</taxon>
        <taxon>Gastropoda</taxon>
        <taxon>Heterobranchia</taxon>
        <taxon>Euthyneura</taxon>
        <taxon>Panpulmonata</taxon>
        <taxon>Hygrophila</taxon>
        <taxon>Lymnaeoidea</taxon>
        <taxon>Planorbidae</taxon>
        <taxon>Biomphalaria</taxon>
    </lineage>
</organism>
<dbReference type="Gene3D" id="3.40.30.10">
    <property type="entry name" value="Glutaredoxin"/>
    <property type="match status" value="1"/>
</dbReference>
<dbReference type="PANTHER" id="PTHR13887">
    <property type="entry name" value="GLUTATHIONE S-TRANSFERASE KAPPA"/>
    <property type="match status" value="1"/>
</dbReference>
<gene>
    <name evidence="2" type="ORF">Bpfe_016064</name>
</gene>
<feature type="domain" description="DSBA-like thioredoxin" evidence="1">
    <location>
        <begin position="17"/>
        <end position="183"/>
    </location>
</feature>
<sequence length="197" mass="22343">MKRRLELASSVLEYRFTFRVRWEPFLIHPHCPKEGIPVEGPVGGDLTNPRVQHLKETGKSLGIDFNFTCPVYPYTVPAHVLVEFAKEHEGGSKENEISDKLFRAYFTKGRPLEMRHLLKIAEDVGFDVAQVRQWLEDPAREEKIKAKAASWRKQGIQAIPFLLVNGQPSCSGAQEKETLMETITKAAAKFPLEESPV</sequence>
<keyword evidence="3" id="KW-1185">Reference proteome</keyword>
<reference evidence="2" key="2">
    <citation type="submission" date="2023-04" db="EMBL/GenBank/DDBJ databases">
        <authorList>
            <person name="Bu L."/>
            <person name="Lu L."/>
            <person name="Laidemitt M.R."/>
            <person name="Zhang S.M."/>
            <person name="Mutuku M."/>
            <person name="Mkoji G."/>
            <person name="Steinauer M."/>
            <person name="Loker E.S."/>
        </authorList>
    </citation>
    <scope>NUCLEOTIDE SEQUENCE</scope>
    <source>
        <strain evidence="2">KasaAsao</strain>
        <tissue evidence="2">Whole Snail</tissue>
    </source>
</reference>
<evidence type="ECO:0000313" key="2">
    <source>
        <dbReference type="EMBL" id="KAK0054488.1"/>
    </source>
</evidence>